<evidence type="ECO:0000259" key="2">
    <source>
        <dbReference type="Pfam" id="PF01709"/>
    </source>
</evidence>
<dbReference type="InterPro" id="IPR049083">
    <property type="entry name" value="TACO1_YebC_N"/>
</dbReference>
<dbReference type="GO" id="GO:0005739">
    <property type="term" value="C:mitochondrion"/>
    <property type="evidence" value="ECO:0007669"/>
    <property type="project" value="TreeGrafter"/>
</dbReference>
<dbReference type="Proteomes" id="UP000655588">
    <property type="component" value="Unassembled WGS sequence"/>
</dbReference>
<keyword evidence="5" id="KW-1185">Reference proteome</keyword>
<dbReference type="SUPFAM" id="SSF75625">
    <property type="entry name" value="YebC-like"/>
    <property type="match status" value="1"/>
</dbReference>
<organism evidence="4 5">
    <name type="scientific">Frieseomelitta varia</name>
    <dbReference type="NCBI Taxonomy" id="561572"/>
    <lineage>
        <taxon>Eukaryota</taxon>
        <taxon>Metazoa</taxon>
        <taxon>Ecdysozoa</taxon>
        <taxon>Arthropoda</taxon>
        <taxon>Hexapoda</taxon>
        <taxon>Insecta</taxon>
        <taxon>Pterygota</taxon>
        <taxon>Neoptera</taxon>
        <taxon>Endopterygota</taxon>
        <taxon>Hymenoptera</taxon>
        <taxon>Apocrita</taxon>
        <taxon>Aculeata</taxon>
        <taxon>Apoidea</taxon>
        <taxon>Anthophila</taxon>
        <taxon>Apidae</taxon>
        <taxon>Frieseomelitta</taxon>
    </lineage>
</organism>
<dbReference type="InterPro" id="IPR048300">
    <property type="entry name" value="TACO1_YebC-like_2nd/3rd_dom"/>
</dbReference>
<dbReference type="Pfam" id="PF20772">
    <property type="entry name" value="TACO1_YebC_N"/>
    <property type="match status" value="1"/>
</dbReference>
<comment type="caution">
    <text evidence="4">The sequence shown here is derived from an EMBL/GenBank/DDBJ whole genome shotgun (WGS) entry which is preliminary data.</text>
</comment>
<dbReference type="AlphaFoldDB" id="A0A833S9L8"/>
<dbReference type="PANTHER" id="PTHR12532">
    <property type="entry name" value="TRANSLATIONAL ACTIVATOR OF CYTOCHROME C OXIDASE 1"/>
    <property type="match status" value="1"/>
</dbReference>
<dbReference type="InterPro" id="IPR002876">
    <property type="entry name" value="Transcrip_reg_TACO1-like"/>
</dbReference>
<dbReference type="InterPro" id="IPR029072">
    <property type="entry name" value="YebC-like"/>
</dbReference>
<dbReference type="Gene3D" id="3.30.70.980">
    <property type="match status" value="2"/>
</dbReference>
<dbReference type="EMBL" id="WNWW01000686">
    <property type="protein sequence ID" value="KAF3422553.1"/>
    <property type="molecule type" value="Genomic_DNA"/>
</dbReference>
<proteinExistence type="inferred from homology"/>
<evidence type="ECO:0000256" key="1">
    <source>
        <dbReference type="ARBA" id="ARBA00008724"/>
    </source>
</evidence>
<evidence type="ECO:0000313" key="5">
    <source>
        <dbReference type="Proteomes" id="UP000655588"/>
    </source>
</evidence>
<feature type="domain" description="TACO1/YebC-like N-terminal" evidence="3">
    <location>
        <begin position="27"/>
        <end position="98"/>
    </location>
</feature>
<dbReference type="InterPro" id="IPR026564">
    <property type="entry name" value="Transcrip_reg_TACO1-like_dom3"/>
</dbReference>
<reference evidence="4" key="1">
    <citation type="submission" date="2019-11" db="EMBL/GenBank/DDBJ databases">
        <title>The nuclear and mitochondrial genomes of Frieseomelitta varia - a highly eusocial stingless bee (Meliponini) with a permanently sterile worker caste.</title>
        <authorList>
            <person name="Freitas F.C.P."/>
            <person name="Lourenco A.P."/>
            <person name="Nunes F.M.F."/>
            <person name="Paschoal A.R."/>
            <person name="Abreu F.C.P."/>
            <person name="Barbin F.O."/>
            <person name="Bataglia L."/>
            <person name="Cardoso-Junior C.A.M."/>
            <person name="Cervoni M.S."/>
            <person name="Silva S.R."/>
            <person name="Dalarmi F."/>
            <person name="Del Lama M.A."/>
            <person name="Depintor T.S."/>
            <person name="Ferreira K.M."/>
            <person name="Goria P.S."/>
            <person name="Jaskot M.C."/>
            <person name="Lago D.C."/>
            <person name="Luna-Lucena D."/>
            <person name="Moda L.M."/>
            <person name="Nascimento L."/>
            <person name="Pedrino M."/>
            <person name="Rabico F.O."/>
            <person name="Sanches F.C."/>
            <person name="Santos D.E."/>
            <person name="Santos C.G."/>
            <person name="Vieira J."/>
            <person name="Lopes T.F."/>
            <person name="Barchuk A.R."/>
            <person name="Hartfelder K."/>
            <person name="Simoes Z.L.P."/>
            <person name="Bitondi M.M.G."/>
            <person name="Pinheiro D.G."/>
        </authorList>
    </citation>
    <scope>NUCLEOTIDE SEQUENCE</scope>
    <source>
        <strain evidence="4">USP_RPSP 00005682</strain>
        <tissue evidence="4">Whole individual</tissue>
    </source>
</reference>
<evidence type="ECO:0000313" key="4">
    <source>
        <dbReference type="EMBL" id="KAF3422553.1"/>
    </source>
</evidence>
<sequence>MNFRNLLFYTKYRNILFQETKRYAGHSKWKNIKATKEANDIARSMLFKSISYKMKAVALETGDPDPYTNIKLAQLVEYAKKVNMPASTLKGILEKIQNKSGETHILPMRSSKGPAFVIYFVTDKLVHIKFQIVHTSKKFNIKPLDSSTFSHMFDCASFVIASKDCTLEEAMEDAIKANAEDVEEIEHETDSCFKFKGEFLHPEKITTKLGNLEYTIISVESTCVPNVTAEVTEEELLNINKYKKKIMTDVKEIIKIEDNIV</sequence>
<dbReference type="Gene3D" id="1.10.10.200">
    <property type="match status" value="1"/>
</dbReference>
<protein>
    <recommendedName>
        <fullName evidence="6">Transcriptional regulatory protein</fullName>
    </recommendedName>
</protein>
<dbReference type="InterPro" id="IPR017856">
    <property type="entry name" value="Integrase-like_N"/>
</dbReference>
<dbReference type="PANTHER" id="PTHR12532:SF0">
    <property type="entry name" value="TRANSLATIONAL ACTIVATOR OF CYTOCHROME C OXIDASE 1"/>
    <property type="match status" value="1"/>
</dbReference>
<comment type="similarity">
    <text evidence="1">Belongs to the TACO1 family.</text>
</comment>
<feature type="domain" description="TACO1/YebC-like second and third" evidence="2">
    <location>
        <begin position="111"/>
        <end position="255"/>
    </location>
</feature>
<dbReference type="OrthoDB" id="2017544at2759"/>
<dbReference type="Pfam" id="PF01709">
    <property type="entry name" value="Transcrip_reg"/>
    <property type="match status" value="1"/>
</dbReference>
<gene>
    <name evidence="4" type="ORF">E2986_04693</name>
</gene>
<name>A0A833S9L8_9HYME</name>
<evidence type="ECO:0008006" key="6">
    <source>
        <dbReference type="Google" id="ProtNLM"/>
    </source>
</evidence>
<accession>A0A833S9L8</accession>
<evidence type="ECO:0000259" key="3">
    <source>
        <dbReference type="Pfam" id="PF20772"/>
    </source>
</evidence>